<evidence type="ECO:0000259" key="1">
    <source>
        <dbReference type="SMART" id="SM00460"/>
    </source>
</evidence>
<dbReference type="InterPro" id="IPR052557">
    <property type="entry name" value="CAP/Cytokinesis_protein"/>
</dbReference>
<keyword evidence="3" id="KW-1185">Reference proteome</keyword>
<proteinExistence type="predicted"/>
<dbReference type="PANTHER" id="PTHR46333:SF2">
    <property type="entry name" value="CYTOKINESIS PROTEIN 3"/>
    <property type="match status" value="1"/>
</dbReference>
<name>A0ABT8GER0_9MICO</name>
<dbReference type="SUPFAM" id="SSF54001">
    <property type="entry name" value="Cysteine proteinases"/>
    <property type="match status" value="1"/>
</dbReference>
<dbReference type="Pfam" id="PF01841">
    <property type="entry name" value="Transglut_core"/>
    <property type="match status" value="1"/>
</dbReference>
<accession>A0ABT8GER0</accession>
<reference evidence="2" key="1">
    <citation type="submission" date="2023-06" db="EMBL/GenBank/DDBJ databases">
        <title>Egi l300058.</title>
        <authorList>
            <person name="Gao L."/>
            <person name="Fang B.-Z."/>
            <person name="Li W.-J."/>
        </authorList>
    </citation>
    <scope>NUCLEOTIDE SEQUENCE</scope>
    <source>
        <strain evidence="2">EGI L300058</strain>
    </source>
</reference>
<dbReference type="EMBL" id="JAUHQA010000001">
    <property type="protein sequence ID" value="MDN4479446.1"/>
    <property type="molecule type" value="Genomic_DNA"/>
</dbReference>
<gene>
    <name evidence="2" type="ORF">QQX02_00730</name>
</gene>
<feature type="domain" description="Transglutaminase-like" evidence="1">
    <location>
        <begin position="194"/>
        <end position="254"/>
    </location>
</feature>
<evidence type="ECO:0000313" key="3">
    <source>
        <dbReference type="Proteomes" id="UP001172708"/>
    </source>
</evidence>
<dbReference type="InterPro" id="IPR038765">
    <property type="entry name" value="Papain-like_cys_pep_sf"/>
</dbReference>
<dbReference type="Gene3D" id="3.10.620.30">
    <property type="match status" value="1"/>
</dbReference>
<organism evidence="2 3">
    <name type="scientific">Demequina muriae</name>
    <dbReference type="NCBI Taxonomy" id="3051664"/>
    <lineage>
        <taxon>Bacteria</taxon>
        <taxon>Bacillati</taxon>
        <taxon>Actinomycetota</taxon>
        <taxon>Actinomycetes</taxon>
        <taxon>Micrococcales</taxon>
        <taxon>Demequinaceae</taxon>
        <taxon>Demequina</taxon>
    </lineage>
</organism>
<sequence length="298" mass="32329">MPLLALMAVGLVAAFQFGPVGEHLPDLGPSERSVSSLGRQPVLSEEYPVFGSTELVTHLERGMLAHEEHIEVSSWAQDMDPEQILDAAQEAGTQNPYIFTRGWRVQTFGSRTTVIPTYVYAEEQSAQRRVETREAVARGIASADVLRATTDAEKAARIHDFIVTYADYDESALTAIDRDLDFSLVAQSQEAHGILVAGTAVCTGYAQAFVAMAEEAGLDAVTVTGTDSLGLTGELHAWNKVLIEGRWLVVDATWDDPIGGPDEPLRDYFLLDASDPLLATRQADTEWAVAESLDSFGS</sequence>
<dbReference type="Proteomes" id="UP001172708">
    <property type="component" value="Unassembled WGS sequence"/>
</dbReference>
<dbReference type="PANTHER" id="PTHR46333">
    <property type="entry name" value="CYTOKINESIS PROTEIN 3"/>
    <property type="match status" value="1"/>
</dbReference>
<dbReference type="RefSeq" id="WP_301140584.1">
    <property type="nucleotide sequence ID" value="NZ_JAUHQA010000001.1"/>
</dbReference>
<comment type="caution">
    <text evidence="2">The sequence shown here is derived from an EMBL/GenBank/DDBJ whole genome shotgun (WGS) entry which is preliminary data.</text>
</comment>
<protein>
    <submittedName>
        <fullName evidence="2">Transglutaminase domain-containing protein</fullName>
    </submittedName>
</protein>
<evidence type="ECO:0000313" key="2">
    <source>
        <dbReference type="EMBL" id="MDN4479446.1"/>
    </source>
</evidence>
<dbReference type="SMART" id="SM00460">
    <property type="entry name" value="TGc"/>
    <property type="match status" value="1"/>
</dbReference>
<dbReference type="InterPro" id="IPR002931">
    <property type="entry name" value="Transglutaminase-like"/>
</dbReference>